<keyword evidence="4" id="KW-1185">Reference proteome</keyword>
<proteinExistence type="predicted"/>
<dbReference type="AlphaFoldDB" id="A0A365YGA8"/>
<name>A0A365YGA8_9MICC</name>
<gene>
    <name evidence="3" type="ORF">C1H84_07845</name>
</gene>
<comment type="caution">
    <text evidence="3">The sequence shown here is derived from an EMBL/GenBank/DDBJ whole genome shotgun (WGS) entry which is preliminary data.</text>
</comment>
<evidence type="ECO:0000256" key="1">
    <source>
        <dbReference type="SAM" id="MobiDB-lite"/>
    </source>
</evidence>
<evidence type="ECO:0000313" key="3">
    <source>
        <dbReference type="EMBL" id="RBM01745.1"/>
    </source>
</evidence>
<dbReference type="InterPro" id="IPR014914">
    <property type="entry name" value="RES_dom"/>
</dbReference>
<feature type="region of interest" description="Disordered" evidence="1">
    <location>
        <begin position="269"/>
        <end position="288"/>
    </location>
</feature>
<feature type="domain" description="RES" evidence="2">
    <location>
        <begin position="23"/>
        <end position="80"/>
    </location>
</feature>
<protein>
    <recommendedName>
        <fullName evidence="2">RES domain-containing protein</fullName>
    </recommendedName>
</protein>
<dbReference type="EMBL" id="POAF01000003">
    <property type="protein sequence ID" value="RBM01745.1"/>
    <property type="molecule type" value="Genomic_DNA"/>
</dbReference>
<dbReference type="Proteomes" id="UP000252167">
    <property type="component" value="Unassembled WGS sequence"/>
</dbReference>
<accession>A0A365YGA8</accession>
<organism evidence="3 4">
    <name type="scientific">Glutamicibacter soli</name>
    <dbReference type="NCBI Taxonomy" id="453836"/>
    <lineage>
        <taxon>Bacteria</taxon>
        <taxon>Bacillati</taxon>
        <taxon>Actinomycetota</taxon>
        <taxon>Actinomycetes</taxon>
        <taxon>Micrococcales</taxon>
        <taxon>Micrococcaceae</taxon>
        <taxon>Glutamicibacter</taxon>
    </lineage>
</organism>
<evidence type="ECO:0000313" key="4">
    <source>
        <dbReference type="Proteomes" id="UP000252167"/>
    </source>
</evidence>
<sequence length="288" mass="32387">MMNPEHGNSVDLEIECPDEPLHVWRVGFSPELWAWTPWPFAGDDGLFSGRWDDQLGEFRTIYTAESLLGCFLELLAHFRPSPELVAGLDQIIDDDGSIGSYPEAPQCAIGYSWLEDRRYGSARQSGKYCYVTHSRSIAALSIHYPFDRHDISLADVDTALLKDARDRVLTRSIARWLYDLHEETAGEPVVDGVRFNSRHGDEIRVWTVFERADDLAVSPRIQPVMEPLPCRPTFPSCKRHLPALVCNGMKADCPERAHGTTRPAKGTVCRGGFGESERPISRIPDSSF</sequence>
<dbReference type="Pfam" id="PF08808">
    <property type="entry name" value="RES"/>
    <property type="match status" value="1"/>
</dbReference>
<reference evidence="3 4" key="1">
    <citation type="submission" date="2018-01" db="EMBL/GenBank/DDBJ databases">
        <title>Glutamicibacter soli strain NHPC-3 Whole genome sequence and assembly.</title>
        <authorList>
            <person name="Choudhury P."/>
            <person name="Gupta D."/>
            <person name="Sengupta K."/>
            <person name="Jawed A."/>
            <person name="Sultana N."/>
            <person name="Saha P."/>
        </authorList>
    </citation>
    <scope>NUCLEOTIDE SEQUENCE [LARGE SCALE GENOMIC DNA]</scope>
    <source>
        <strain evidence="3 4">NHPC-3</strain>
    </source>
</reference>
<evidence type="ECO:0000259" key="2">
    <source>
        <dbReference type="Pfam" id="PF08808"/>
    </source>
</evidence>